<keyword evidence="2" id="KW-1185">Reference proteome</keyword>
<feature type="non-terminal residue" evidence="1">
    <location>
        <position position="1"/>
    </location>
</feature>
<reference evidence="1" key="1">
    <citation type="submission" date="2021-06" db="EMBL/GenBank/DDBJ databases">
        <authorList>
            <person name="Hodson N. C."/>
            <person name="Mongue J. A."/>
            <person name="Jaron S. K."/>
        </authorList>
    </citation>
    <scope>NUCLEOTIDE SEQUENCE</scope>
</reference>
<proteinExistence type="predicted"/>
<sequence length="51" mass="5637">MRQTEAWRYGDYEGKVLADGDALGFTRVPCGPKSIGFLVLVNFSDKNVTVD</sequence>
<name>A0A8J2J054_9HEXA</name>
<dbReference type="EMBL" id="CAJVCH010000727">
    <property type="protein sequence ID" value="CAG7633834.1"/>
    <property type="molecule type" value="Genomic_DNA"/>
</dbReference>
<dbReference type="AlphaFoldDB" id="A0A8J2J054"/>
<gene>
    <name evidence="1" type="ORF">AFUS01_LOCUS190</name>
</gene>
<accession>A0A8J2J054</accession>
<dbReference type="Proteomes" id="UP000708208">
    <property type="component" value="Unassembled WGS sequence"/>
</dbReference>
<comment type="caution">
    <text evidence="1">The sequence shown here is derived from an EMBL/GenBank/DDBJ whole genome shotgun (WGS) entry which is preliminary data.</text>
</comment>
<organism evidence="1 2">
    <name type="scientific">Allacma fusca</name>
    <dbReference type="NCBI Taxonomy" id="39272"/>
    <lineage>
        <taxon>Eukaryota</taxon>
        <taxon>Metazoa</taxon>
        <taxon>Ecdysozoa</taxon>
        <taxon>Arthropoda</taxon>
        <taxon>Hexapoda</taxon>
        <taxon>Collembola</taxon>
        <taxon>Symphypleona</taxon>
        <taxon>Sminthuridae</taxon>
        <taxon>Allacma</taxon>
    </lineage>
</organism>
<protein>
    <submittedName>
        <fullName evidence="1">Uncharacterized protein</fullName>
    </submittedName>
</protein>
<evidence type="ECO:0000313" key="1">
    <source>
        <dbReference type="EMBL" id="CAG7633834.1"/>
    </source>
</evidence>
<evidence type="ECO:0000313" key="2">
    <source>
        <dbReference type="Proteomes" id="UP000708208"/>
    </source>
</evidence>